<protein>
    <submittedName>
        <fullName evidence="2">Methyltransferase, FkbM family</fullName>
    </submittedName>
</protein>
<dbReference type="GO" id="GO:0032259">
    <property type="term" value="P:methylation"/>
    <property type="evidence" value="ECO:0007669"/>
    <property type="project" value="UniProtKB-KW"/>
</dbReference>
<sequence length="254" mass="29402">MKNFKIFLFEKFNQIFAKFGYSLIKNSDRFSRGVDLCFDIRSFLPNSEIKCIFDVGANLGQSASYFKEFFPDSSIYCFEPVKHTFQHLTKKLNHYSHIYFINSAVGAENSNVFIEINQKSDLCKIVSNLDRTAVSNTEFAVQTTLDSFSQAHNIDNIDFLKIDTEGSDYNVLMGSQSLLSSHRIQIIQVEVSMNSTNHLHASIDKIRFFLERYNYFLFGIYEQVNEFYVGSPILRRSNAVFISKKCADLNSFYR</sequence>
<dbReference type="InterPro" id="IPR006342">
    <property type="entry name" value="FkbM_mtfrase"/>
</dbReference>
<evidence type="ECO:0000313" key="3">
    <source>
        <dbReference type="Proteomes" id="UP000184513"/>
    </source>
</evidence>
<dbReference type="Gene3D" id="3.40.50.150">
    <property type="entry name" value="Vaccinia Virus protein VP39"/>
    <property type="match status" value="1"/>
</dbReference>
<dbReference type="GO" id="GO:0008168">
    <property type="term" value="F:methyltransferase activity"/>
    <property type="evidence" value="ECO:0007669"/>
    <property type="project" value="UniProtKB-KW"/>
</dbReference>
<dbReference type="PANTHER" id="PTHR34203:SF15">
    <property type="entry name" value="SLL1173 PROTEIN"/>
    <property type="match status" value="1"/>
</dbReference>
<name>A0A1M7QKD8_9BACT</name>
<dbReference type="AlphaFoldDB" id="A0A1M7QKD8"/>
<keyword evidence="3" id="KW-1185">Reference proteome</keyword>
<dbReference type="Proteomes" id="UP000184513">
    <property type="component" value="Unassembled WGS sequence"/>
</dbReference>
<reference evidence="2 3" key="1">
    <citation type="submission" date="2016-11" db="EMBL/GenBank/DDBJ databases">
        <authorList>
            <person name="Jaros S."/>
            <person name="Januszkiewicz K."/>
            <person name="Wedrychowicz H."/>
        </authorList>
    </citation>
    <scope>NUCLEOTIDE SEQUENCE [LARGE SCALE GENOMIC DNA]</scope>
    <source>
        <strain evidence="2 3">CGMCC 1.6102</strain>
    </source>
</reference>
<dbReference type="NCBIfam" id="TIGR01444">
    <property type="entry name" value="fkbM_fam"/>
    <property type="match status" value="1"/>
</dbReference>
<evidence type="ECO:0000313" key="2">
    <source>
        <dbReference type="EMBL" id="SHN31777.1"/>
    </source>
</evidence>
<dbReference type="InterPro" id="IPR029063">
    <property type="entry name" value="SAM-dependent_MTases_sf"/>
</dbReference>
<evidence type="ECO:0000259" key="1">
    <source>
        <dbReference type="Pfam" id="PF05050"/>
    </source>
</evidence>
<keyword evidence="2" id="KW-0808">Transferase</keyword>
<dbReference type="OrthoDB" id="9812600at2"/>
<dbReference type="PANTHER" id="PTHR34203">
    <property type="entry name" value="METHYLTRANSFERASE, FKBM FAMILY PROTEIN"/>
    <property type="match status" value="1"/>
</dbReference>
<organism evidence="2 3">
    <name type="scientific">Cyclobacterium lianum</name>
    <dbReference type="NCBI Taxonomy" id="388280"/>
    <lineage>
        <taxon>Bacteria</taxon>
        <taxon>Pseudomonadati</taxon>
        <taxon>Bacteroidota</taxon>
        <taxon>Cytophagia</taxon>
        <taxon>Cytophagales</taxon>
        <taxon>Cyclobacteriaceae</taxon>
        <taxon>Cyclobacterium</taxon>
    </lineage>
</organism>
<dbReference type="InterPro" id="IPR052514">
    <property type="entry name" value="SAM-dependent_MTase"/>
</dbReference>
<dbReference type="STRING" id="388280.SAMN04488057_11973"/>
<gene>
    <name evidence="2" type="ORF">SAMN04488057_11973</name>
</gene>
<dbReference type="SUPFAM" id="SSF53335">
    <property type="entry name" value="S-adenosyl-L-methionine-dependent methyltransferases"/>
    <property type="match status" value="1"/>
</dbReference>
<dbReference type="Pfam" id="PF05050">
    <property type="entry name" value="Methyltransf_21"/>
    <property type="match status" value="1"/>
</dbReference>
<dbReference type="RefSeq" id="WP_073097674.1">
    <property type="nucleotide sequence ID" value="NZ_FRCY01000019.1"/>
</dbReference>
<accession>A0A1M7QKD8</accession>
<feature type="domain" description="Methyltransferase FkbM" evidence="1">
    <location>
        <begin position="54"/>
        <end position="215"/>
    </location>
</feature>
<proteinExistence type="predicted"/>
<dbReference type="EMBL" id="FRCY01000019">
    <property type="protein sequence ID" value="SHN31777.1"/>
    <property type="molecule type" value="Genomic_DNA"/>
</dbReference>
<keyword evidence="2" id="KW-0489">Methyltransferase</keyword>